<evidence type="ECO:0000313" key="10">
    <source>
        <dbReference type="EMBL" id="WCL54839.1"/>
    </source>
</evidence>
<feature type="signal peptide" evidence="8">
    <location>
        <begin position="1"/>
        <end position="25"/>
    </location>
</feature>
<reference evidence="10" key="1">
    <citation type="submission" date="2023-01" db="EMBL/GenBank/DDBJ databases">
        <title>The genome sequence of Kordiimonadaceae bacterium 6D33.</title>
        <authorList>
            <person name="Liu Y."/>
        </authorList>
    </citation>
    <scope>NUCLEOTIDE SEQUENCE</scope>
    <source>
        <strain evidence="10">6D33</strain>
    </source>
</reference>
<dbReference type="Pfam" id="PF00127">
    <property type="entry name" value="Copper-bind"/>
    <property type="match status" value="1"/>
</dbReference>
<keyword evidence="5" id="KW-0249">Electron transport</keyword>
<proteinExistence type="predicted"/>
<evidence type="ECO:0000313" key="11">
    <source>
        <dbReference type="Proteomes" id="UP001217500"/>
    </source>
</evidence>
<name>A0AAF0BKZ2_9PROT</name>
<dbReference type="PANTHER" id="PTHR36507">
    <property type="entry name" value="BLL1555 PROTEIN"/>
    <property type="match status" value="1"/>
</dbReference>
<dbReference type="EMBL" id="CP116805">
    <property type="protein sequence ID" value="WCL54839.1"/>
    <property type="molecule type" value="Genomic_DNA"/>
</dbReference>
<evidence type="ECO:0000256" key="2">
    <source>
        <dbReference type="ARBA" id="ARBA00022448"/>
    </source>
</evidence>
<evidence type="ECO:0000259" key="9">
    <source>
        <dbReference type="Pfam" id="PF00127"/>
    </source>
</evidence>
<dbReference type="PRINTS" id="PR00155">
    <property type="entry name" value="AMICYANIN"/>
</dbReference>
<keyword evidence="11" id="KW-1185">Reference proteome</keyword>
<dbReference type="GO" id="GO:0005507">
    <property type="term" value="F:copper ion binding"/>
    <property type="evidence" value="ECO:0007669"/>
    <property type="project" value="InterPro"/>
</dbReference>
<dbReference type="KEGG" id="gso:PH603_03580"/>
<evidence type="ECO:0000256" key="7">
    <source>
        <dbReference type="PIRSR" id="PIRSR602386-1"/>
    </source>
</evidence>
<keyword evidence="8" id="KW-0732">Signal</keyword>
<evidence type="ECO:0000256" key="3">
    <source>
        <dbReference type="ARBA" id="ARBA00022723"/>
    </source>
</evidence>
<dbReference type="InterPro" id="IPR002386">
    <property type="entry name" value="Amicyanin/Pseudoazurin"/>
</dbReference>
<evidence type="ECO:0000256" key="1">
    <source>
        <dbReference type="ARBA" id="ARBA00004418"/>
    </source>
</evidence>
<dbReference type="InterPro" id="IPR008972">
    <property type="entry name" value="Cupredoxin"/>
</dbReference>
<feature type="domain" description="Blue (type 1) copper" evidence="9">
    <location>
        <begin position="35"/>
        <end position="109"/>
    </location>
</feature>
<dbReference type="Proteomes" id="UP001217500">
    <property type="component" value="Chromosome"/>
</dbReference>
<protein>
    <recommendedName>
        <fullName evidence="9">Blue (type 1) copper domain-containing protein</fullName>
    </recommendedName>
</protein>
<accession>A0AAF0BKZ2</accession>
<feature type="chain" id="PRO_5042163447" description="Blue (type 1) copper domain-containing protein" evidence="8">
    <location>
        <begin position="26"/>
        <end position="109"/>
    </location>
</feature>
<keyword evidence="3 7" id="KW-0479">Metal-binding</keyword>
<keyword evidence="4" id="KW-0574">Periplasm</keyword>
<dbReference type="PANTHER" id="PTHR36507:SF1">
    <property type="entry name" value="BLL1555 PROTEIN"/>
    <property type="match status" value="1"/>
</dbReference>
<sequence>MMTTLSRSALLRLAALLTLGAPAWAADHVVSQQGRRFHPSEIAIKAGDTVTISNDDEFLHHVYIKGEGMEYDSGGQPIGTSLTIPFPAKGVFEVRCDIHPKMRLTVTVE</sequence>
<gene>
    <name evidence="10" type="ORF">PH603_03580</name>
</gene>
<organism evidence="10 11">
    <name type="scientific">Gimibacter soli</name>
    <dbReference type="NCBI Taxonomy" id="3024400"/>
    <lineage>
        <taxon>Bacteria</taxon>
        <taxon>Pseudomonadati</taxon>
        <taxon>Pseudomonadota</taxon>
        <taxon>Alphaproteobacteria</taxon>
        <taxon>Kordiimonadales</taxon>
        <taxon>Temperatibacteraceae</taxon>
        <taxon>Gimibacter</taxon>
    </lineage>
</organism>
<dbReference type="Gene3D" id="2.60.40.420">
    <property type="entry name" value="Cupredoxins - blue copper proteins"/>
    <property type="match status" value="1"/>
</dbReference>
<dbReference type="RefSeq" id="WP_289504568.1">
    <property type="nucleotide sequence ID" value="NZ_CP116805.1"/>
</dbReference>
<keyword evidence="6 7" id="KW-0186">Copper</keyword>
<dbReference type="GO" id="GO:0009055">
    <property type="term" value="F:electron transfer activity"/>
    <property type="evidence" value="ECO:0007669"/>
    <property type="project" value="InterPro"/>
</dbReference>
<feature type="binding site" evidence="7">
    <location>
        <position position="60"/>
    </location>
    <ligand>
        <name>Cu cation</name>
        <dbReference type="ChEBI" id="CHEBI:23378"/>
    </ligand>
</feature>
<keyword evidence="2" id="KW-0813">Transport</keyword>
<feature type="binding site" evidence="7">
    <location>
        <position position="99"/>
    </location>
    <ligand>
        <name>Cu cation</name>
        <dbReference type="ChEBI" id="CHEBI:23378"/>
    </ligand>
</feature>
<evidence type="ECO:0000256" key="8">
    <source>
        <dbReference type="SAM" id="SignalP"/>
    </source>
</evidence>
<evidence type="ECO:0000256" key="5">
    <source>
        <dbReference type="ARBA" id="ARBA00022982"/>
    </source>
</evidence>
<evidence type="ECO:0000256" key="4">
    <source>
        <dbReference type="ARBA" id="ARBA00022764"/>
    </source>
</evidence>
<dbReference type="InterPro" id="IPR052721">
    <property type="entry name" value="ET_Amicyanin"/>
</dbReference>
<dbReference type="AlphaFoldDB" id="A0AAF0BKZ2"/>
<evidence type="ECO:0000256" key="6">
    <source>
        <dbReference type="ARBA" id="ARBA00023008"/>
    </source>
</evidence>
<comment type="subcellular location">
    <subcellularLocation>
        <location evidence="1">Periplasm</location>
    </subcellularLocation>
</comment>
<dbReference type="SUPFAM" id="SSF49503">
    <property type="entry name" value="Cupredoxins"/>
    <property type="match status" value="1"/>
</dbReference>
<dbReference type="InterPro" id="IPR000923">
    <property type="entry name" value="BlueCu_1"/>
</dbReference>
<feature type="binding site" evidence="7">
    <location>
        <position position="96"/>
    </location>
    <ligand>
        <name>Cu cation</name>
        <dbReference type="ChEBI" id="CHEBI:23378"/>
    </ligand>
</feature>
<comment type="cofactor">
    <cofactor evidence="7">
        <name>Cu cation</name>
        <dbReference type="ChEBI" id="CHEBI:23378"/>
    </cofactor>
    <text evidence="7">Binds 1 copper ion per subunit.</text>
</comment>
<dbReference type="GO" id="GO:0042597">
    <property type="term" value="C:periplasmic space"/>
    <property type="evidence" value="ECO:0007669"/>
    <property type="project" value="UniProtKB-SubCell"/>
</dbReference>